<accession>A0ABS6BUE0</accession>
<dbReference type="InterPro" id="IPR007813">
    <property type="entry name" value="PilN"/>
</dbReference>
<comment type="caution">
    <text evidence="2">The sequence shown here is derived from an EMBL/GenBank/DDBJ whole genome shotgun (WGS) entry which is preliminary data.</text>
</comment>
<dbReference type="Pfam" id="PF05137">
    <property type="entry name" value="PilN"/>
    <property type="match status" value="1"/>
</dbReference>
<dbReference type="EMBL" id="JAHLDV010000026">
    <property type="protein sequence ID" value="MBU3160432.1"/>
    <property type="molecule type" value="Genomic_DNA"/>
</dbReference>
<keyword evidence="3" id="KW-1185">Reference proteome</keyword>
<evidence type="ECO:0000313" key="2">
    <source>
        <dbReference type="EMBL" id="MBU3160432.1"/>
    </source>
</evidence>
<dbReference type="Proteomes" id="UP000776252">
    <property type="component" value="Unassembled WGS sequence"/>
</dbReference>
<reference evidence="2 3" key="1">
    <citation type="submission" date="2021-06" db="EMBL/GenBank/DDBJ databases">
        <title>Clostridia strains as spoilage organisms.</title>
        <authorList>
            <person name="Wambui J."/>
            <person name="Stephan R."/>
            <person name="Stevens M.J.A."/>
        </authorList>
    </citation>
    <scope>NUCLEOTIDE SEQUENCE [LARGE SCALE GENOMIC DNA]</scope>
    <source>
        <strain evidence="2 3">DSM 14204</strain>
    </source>
</reference>
<sequence>MTDLNFFLPYTNSTKRSKNANVFMYLLVGIILIYVIGSTAMFFLNSILLNKEIRNLKANITDKTFQEKYKNSGTTIKKYDLINKYDVGARASYTSILSKKVVSGELIKSLFSTLPQDMSISSMTINEGLVQLQCTAANRVSVAEFEHNLLKLNNISAVDINAISTDSVKGKYSFSAKCTLKGVGVK</sequence>
<protein>
    <submittedName>
        <fullName evidence="2">PilN domain-containing protein</fullName>
    </submittedName>
</protein>
<gene>
    <name evidence="2" type="ORF">KPL37_11825</name>
</gene>
<keyword evidence="1" id="KW-0472">Membrane</keyword>
<evidence type="ECO:0000256" key="1">
    <source>
        <dbReference type="SAM" id="Phobius"/>
    </source>
</evidence>
<feature type="transmembrane region" description="Helical" evidence="1">
    <location>
        <begin position="22"/>
        <end position="44"/>
    </location>
</feature>
<name>A0ABS6BUE0_9CLOT</name>
<organism evidence="2 3">
    <name type="scientific">Clostridium frigoris</name>
    <dbReference type="NCBI Taxonomy" id="205327"/>
    <lineage>
        <taxon>Bacteria</taxon>
        <taxon>Bacillati</taxon>
        <taxon>Bacillota</taxon>
        <taxon>Clostridia</taxon>
        <taxon>Eubacteriales</taxon>
        <taxon>Clostridiaceae</taxon>
        <taxon>Clostridium</taxon>
    </lineage>
</organism>
<keyword evidence="1" id="KW-1133">Transmembrane helix</keyword>
<evidence type="ECO:0000313" key="3">
    <source>
        <dbReference type="Proteomes" id="UP000776252"/>
    </source>
</evidence>
<dbReference type="RefSeq" id="WP_216149577.1">
    <property type="nucleotide sequence ID" value="NZ_JAHLDV010000026.1"/>
</dbReference>
<proteinExistence type="predicted"/>
<keyword evidence="1" id="KW-0812">Transmembrane</keyword>